<evidence type="ECO:0000313" key="2">
    <source>
        <dbReference type="EMBL" id="SUZ90508.1"/>
    </source>
</evidence>
<organism evidence="2">
    <name type="scientific">marine metagenome</name>
    <dbReference type="NCBI Taxonomy" id="408172"/>
    <lineage>
        <taxon>unclassified sequences</taxon>
        <taxon>metagenomes</taxon>
        <taxon>ecological metagenomes</taxon>
    </lineage>
</organism>
<evidence type="ECO:0000259" key="1">
    <source>
        <dbReference type="Pfam" id="PF00582"/>
    </source>
</evidence>
<dbReference type="InterPro" id="IPR014729">
    <property type="entry name" value="Rossmann-like_a/b/a_fold"/>
</dbReference>
<feature type="domain" description="UspA" evidence="1">
    <location>
        <begin position="7"/>
        <end position="145"/>
    </location>
</feature>
<reference evidence="2" key="1">
    <citation type="submission" date="2018-05" db="EMBL/GenBank/DDBJ databases">
        <authorList>
            <person name="Lanie J.A."/>
            <person name="Ng W.-L."/>
            <person name="Kazmierczak K.M."/>
            <person name="Andrzejewski T.M."/>
            <person name="Davidsen T.M."/>
            <person name="Wayne K.J."/>
            <person name="Tettelin H."/>
            <person name="Glass J.I."/>
            <person name="Rusch D."/>
            <person name="Podicherti R."/>
            <person name="Tsui H.-C.T."/>
            <person name="Winkler M.E."/>
        </authorList>
    </citation>
    <scope>NUCLEOTIDE SEQUENCE</scope>
</reference>
<dbReference type="AlphaFoldDB" id="A0A381RHU0"/>
<dbReference type="InterPro" id="IPR006016">
    <property type="entry name" value="UspA"/>
</dbReference>
<gene>
    <name evidence="2" type="ORF">METZ01_LOCUS43362</name>
</gene>
<dbReference type="Pfam" id="PF00582">
    <property type="entry name" value="Usp"/>
    <property type="match status" value="1"/>
</dbReference>
<protein>
    <recommendedName>
        <fullName evidence="1">UspA domain-containing protein</fullName>
    </recommendedName>
</protein>
<dbReference type="EMBL" id="UINC01001899">
    <property type="protein sequence ID" value="SUZ90508.1"/>
    <property type="molecule type" value="Genomic_DNA"/>
</dbReference>
<proteinExistence type="predicted"/>
<accession>A0A381RHU0</accession>
<dbReference type="Gene3D" id="3.40.50.620">
    <property type="entry name" value="HUPs"/>
    <property type="match status" value="1"/>
</dbReference>
<name>A0A381RHU0_9ZZZZ</name>
<dbReference type="SUPFAM" id="SSF52402">
    <property type="entry name" value="Adenine nucleotide alpha hydrolases-like"/>
    <property type="match status" value="1"/>
</dbReference>
<sequence>MNDDRYILVIADGSPEMNVALEYACARSKKTGRKIIIATFIEPLDVLTTQGVTEIMKNEAREEAEKILNSAASVVKESTGIIPILHTREGELILELKKLIEEEEKIHVLVLAANANEKEKDPGPIIHSLVTKEISNLRIPVMIVPGNLSKEHISQIT</sequence>